<evidence type="ECO:0000259" key="2">
    <source>
        <dbReference type="PROSITE" id="PS51782"/>
    </source>
</evidence>
<accession>A0A7G1GCA4</accession>
<dbReference type="Pfam" id="PF03767">
    <property type="entry name" value="Acid_phosphat_B"/>
    <property type="match status" value="1"/>
</dbReference>
<name>A0A7G1GCA4_9BACT</name>
<dbReference type="InterPro" id="IPR036412">
    <property type="entry name" value="HAD-like_sf"/>
</dbReference>
<dbReference type="SFLD" id="SFLDS00003">
    <property type="entry name" value="Haloacid_Dehalogenase"/>
    <property type="match status" value="1"/>
</dbReference>
<dbReference type="Gene3D" id="3.40.50.1000">
    <property type="entry name" value="HAD superfamily/HAD-like"/>
    <property type="match status" value="1"/>
</dbReference>
<dbReference type="RefSeq" id="WP_190614877.1">
    <property type="nucleotide sequence ID" value="NZ_AP018712.1"/>
</dbReference>
<dbReference type="AlphaFoldDB" id="A0A7G1GCA4"/>
<keyword evidence="1" id="KW-0732">Signal</keyword>
<dbReference type="GO" id="GO:0009279">
    <property type="term" value="C:cell outer membrane"/>
    <property type="evidence" value="ECO:0007669"/>
    <property type="project" value="InterPro"/>
</dbReference>
<dbReference type="Proteomes" id="UP000516361">
    <property type="component" value="Chromosome"/>
</dbReference>
<dbReference type="SUPFAM" id="SSF54106">
    <property type="entry name" value="LysM domain"/>
    <property type="match status" value="1"/>
</dbReference>
<keyword evidence="4" id="KW-1185">Reference proteome</keyword>
<evidence type="ECO:0000313" key="4">
    <source>
        <dbReference type="Proteomes" id="UP000516361"/>
    </source>
</evidence>
<feature type="domain" description="LysM" evidence="2">
    <location>
        <begin position="22"/>
        <end position="66"/>
    </location>
</feature>
<dbReference type="Pfam" id="PF01476">
    <property type="entry name" value="LysM"/>
    <property type="match status" value="1"/>
</dbReference>
<dbReference type="SMART" id="SM00257">
    <property type="entry name" value="LysM"/>
    <property type="match status" value="1"/>
</dbReference>
<dbReference type="InterPro" id="IPR036779">
    <property type="entry name" value="LysM_dom_sf"/>
</dbReference>
<dbReference type="InterPro" id="IPR005519">
    <property type="entry name" value="Acid_phosphat_B-like"/>
</dbReference>
<dbReference type="NCBIfam" id="TIGR01533">
    <property type="entry name" value="lipo_e_P4"/>
    <property type="match status" value="1"/>
</dbReference>
<dbReference type="InterPro" id="IPR023214">
    <property type="entry name" value="HAD_sf"/>
</dbReference>
<protein>
    <submittedName>
        <fullName evidence="3">5'-nucleotidase</fullName>
    </submittedName>
</protein>
<reference evidence="3 4" key="1">
    <citation type="submission" date="2018-06" db="EMBL/GenBank/DDBJ databases">
        <title>Genome sequencing of Oceanotoga sp. sy52.</title>
        <authorList>
            <person name="Mori K."/>
        </authorList>
    </citation>
    <scope>NUCLEOTIDE SEQUENCE [LARGE SCALE GENOMIC DNA]</scope>
    <source>
        <strain evidence="4">sy52</strain>
    </source>
</reference>
<organism evidence="3 4">
    <name type="scientific">Tepiditoga spiralis</name>
    <dbReference type="NCBI Taxonomy" id="2108365"/>
    <lineage>
        <taxon>Bacteria</taxon>
        <taxon>Thermotogati</taxon>
        <taxon>Thermotogota</taxon>
        <taxon>Thermotogae</taxon>
        <taxon>Petrotogales</taxon>
        <taxon>Petrotogaceae</taxon>
        <taxon>Tepiditoga</taxon>
    </lineage>
</organism>
<dbReference type="PANTHER" id="PTHR31284:SF10">
    <property type="entry name" value="ACID PHOSPHATASE-LIKE PROTEIN"/>
    <property type="match status" value="1"/>
</dbReference>
<dbReference type="SFLD" id="SFLDG01125">
    <property type="entry name" value="C1.1:_Acid_Phosphatase_Like"/>
    <property type="match status" value="1"/>
</dbReference>
<dbReference type="CDD" id="cd00118">
    <property type="entry name" value="LysM"/>
    <property type="match status" value="1"/>
</dbReference>
<dbReference type="CDD" id="cd07534">
    <property type="entry name" value="HAD_CAP"/>
    <property type="match status" value="1"/>
</dbReference>
<dbReference type="KEGG" id="ocy:OSSY52_21600"/>
<dbReference type="Gene3D" id="3.10.350.10">
    <property type="entry name" value="LysM domain"/>
    <property type="match status" value="1"/>
</dbReference>
<sequence>MKKGLSILLIVIFALSVFASTEFYVVKSGDTVSKISQTTGVSVNDIISFNNLNKNGLIKVGQKLRLVPAYTKKDLNEQMVMALNWYQTSGEMKALSYQAFNVAKMIYDNDMKNNTSTEKRAVIVDIDETIFNNSPADAEHIGKDTSYPTGWKEWCEAAVAKALPGAVDFLNYVVKNGGDVYYISNRSDSLKEATIKNLKAEGFPEADVEHVLLKTTTSDKGPRREIVEKDHRVVLLMGDNLNDFTSMYRHKSLEERNSIVDQDKDKFGIKFVVLPNPIYGDWEGAIYNGNWGMNPSEKNKARKDHIIKYEGK</sequence>
<dbReference type="SUPFAM" id="SSF56784">
    <property type="entry name" value="HAD-like"/>
    <property type="match status" value="1"/>
</dbReference>
<proteinExistence type="predicted"/>
<evidence type="ECO:0000256" key="1">
    <source>
        <dbReference type="ARBA" id="ARBA00022729"/>
    </source>
</evidence>
<dbReference type="PROSITE" id="PS51782">
    <property type="entry name" value="LYSM"/>
    <property type="match status" value="1"/>
</dbReference>
<dbReference type="InterPro" id="IPR006423">
    <property type="entry name" value="Lipo_e_P4"/>
</dbReference>
<dbReference type="EMBL" id="AP018712">
    <property type="protein sequence ID" value="BBE32019.1"/>
    <property type="molecule type" value="Genomic_DNA"/>
</dbReference>
<evidence type="ECO:0000313" key="3">
    <source>
        <dbReference type="EMBL" id="BBE32019.1"/>
    </source>
</evidence>
<dbReference type="PANTHER" id="PTHR31284">
    <property type="entry name" value="ACID PHOSPHATASE-LIKE PROTEIN"/>
    <property type="match status" value="1"/>
</dbReference>
<gene>
    <name evidence="3" type="ORF">OSSY52_21600</name>
</gene>
<dbReference type="InParanoid" id="A0A7G1GCA4"/>
<dbReference type="InterPro" id="IPR018392">
    <property type="entry name" value="LysM"/>
</dbReference>